<feature type="domain" description="G-protein coupled receptors family 1 profile" evidence="16">
    <location>
        <begin position="64"/>
        <end position="317"/>
    </location>
</feature>
<sequence>MDTTSPAAFFTPFTSNSPYAPTSAELHQNQTTRNPNTQCNIDGASMRIPLAVFYTLFFLIGLAGNLLALWVFLRMQAKKTSVRVFLINVVLADLLLVICLPFRIVYHSSGNNWTLGPVMCRVVGHAFYMNMYISITLLGLISVDRYLKIHRSASRKRFMRGRWSYVACGVIWTMAIIITIALIGTTKKYEGEGKCFHYRKTCSAGLVFIKFSLVVLFWLVYALLVISYLKIGKMLQRVSKDKPDLPNAQKYKQTARKSFFVLFLFTVCFVPYHIVRVFYIVSQVSDTPCAWQDLADKANEAALLLSAFNSCLDPVMYFLLCSSIRRSTIGILRKLIRVPDAAVSSVSSSEMNRSMQKRPSLVAINAQSERMLIHVPAVGR</sequence>
<keyword evidence="8 13" id="KW-0675">Receptor</keyword>
<evidence type="ECO:0000256" key="1">
    <source>
        <dbReference type="ARBA" id="ARBA00004651"/>
    </source>
</evidence>
<dbReference type="Gene3D" id="1.20.1070.10">
    <property type="entry name" value="Rhodopsin 7-helix transmembrane proteins"/>
    <property type="match status" value="1"/>
</dbReference>
<evidence type="ECO:0000256" key="2">
    <source>
        <dbReference type="ARBA" id="ARBA00022475"/>
    </source>
</evidence>
<evidence type="ECO:0000256" key="9">
    <source>
        <dbReference type="ARBA" id="ARBA00023180"/>
    </source>
</evidence>
<dbReference type="PRINTS" id="PR01157">
    <property type="entry name" value="P2YPURNOCPTR"/>
</dbReference>
<dbReference type="PROSITE" id="PS00237">
    <property type="entry name" value="G_PROTEIN_RECEP_F1_1"/>
    <property type="match status" value="1"/>
</dbReference>
<dbReference type="RefSeq" id="XP_031443014.1">
    <property type="nucleotide sequence ID" value="XM_031587154.2"/>
</dbReference>
<feature type="region of interest" description="Disordered" evidence="14">
    <location>
        <begin position="1"/>
        <end position="34"/>
    </location>
</feature>
<evidence type="ECO:0000256" key="11">
    <source>
        <dbReference type="ARBA" id="ARBA00035691"/>
    </source>
</evidence>
<feature type="transmembrane region" description="Helical" evidence="15">
    <location>
        <begin position="204"/>
        <end position="229"/>
    </location>
</feature>
<keyword evidence="5 13" id="KW-0297">G-protein coupled receptor</keyword>
<comment type="function">
    <text evidence="12">G-protein-coupled receptor of lysophosphatidylserine (LysoPS) that plays different roles in immune response. Acts a damage-sensing receptor that triggers tissue repair upon recognition of dying neutrophils. Mechanistically, apoptotic neutrophils release lysophosphatydilserine that are recognized by type 3 innate lymphoid cells (ILC3s) via GPR34, which activates downstream PI3K-AKT and RAS-ERK signaling pathways leading to STAT3 activation and IL-22 production. Plays an important role in microglial function, controlling morphology and phagocytosis.</text>
</comment>
<gene>
    <name evidence="18" type="primary">gpr34b</name>
</gene>
<feature type="transmembrane region" description="Helical" evidence="15">
    <location>
        <begin position="259"/>
        <end position="281"/>
    </location>
</feature>
<evidence type="ECO:0000256" key="14">
    <source>
        <dbReference type="SAM" id="MobiDB-lite"/>
    </source>
</evidence>
<dbReference type="CTD" id="791765"/>
<organism evidence="17 18">
    <name type="scientific">Clupea harengus</name>
    <name type="common">Atlantic herring</name>
    <dbReference type="NCBI Taxonomy" id="7950"/>
    <lineage>
        <taxon>Eukaryota</taxon>
        <taxon>Metazoa</taxon>
        <taxon>Chordata</taxon>
        <taxon>Craniata</taxon>
        <taxon>Vertebrata</taxon>
        <taxon>Euteleostomi</taxon>
        <taxon>Actinopterygii</taxon>
        <taxon>Neopterygii</taxon>
        <taxon>Teleostei</taxon>
        <taxon>Clupei</taxon>
        <taxon>Clupeiformes</taxon>
        <taxon>Clupeoidei</taxon>
        <taxon>Clupeidae</taxon>
        <taxon>Clupea</taxon>
    </lineage>
</organism>
<feature type="transmembrane region" description="Helical" evidence="15">
    <location>
        <begin position="126"/>
        <end position="143"/>
    </location>
</feature>
<dbReference type="InterPro" id="IPR000276">
    <property type="entry name" value="GPCR_Rhodpsn"/>
</dbReference>
<evidence type="ECO:0000256" key="10">
    <source>
        <dbReference type="ARBA" id="ARBA00023224"/>
    </source>
</evidence>
<dbReference type="OrthoDB" id="10005568at2759"/>
<protein>
    <recommendedName>
        <fullName evidence="11">Probable G-protein coupled receptor 34</fullName>
    </recommendedName>
</protein>
<dbReference type="PRINTS" id="PR00237">
    <property type="entry name" value="GPCRRHODOPSN"/>
</dbReference>
<evidence type="ECO:0000259" key="16">
    <source>
        <dbReference type="PROSITE" id="PS50262"/>
    </source>
</evidence>
<feature type="compositionally biased region" description="Polar residues" evidence="14">
    <location>
        <begin position="16"/>
        <end position="34"/>
    </location>
</feature>
<evidence type="ECO:0000313" key="17">
    <source>
        <dbReference type="Proteomes" id="UP000515152"/>
    </source>
</evidence>
<keyword evidence="6 15" id="KW-0472">Membrane</keyword>
<evidence type="ECO:0000313" key="18">
    <source>
        <dbReference type="RefSeq" id="XP_031443014.1"/>
    </source>
</evidence>
<dbReference type="PROSITE" id="PS50262">
    <property type="entry name" value="G_PROTEIN_RECEP_F1_2"/>
    <property type="match status" value="1"/>
</dbReference>
<feature type="transmembrane region" description="Helical" evidence="15">
    <location>
        <begin position="301"/>
        <end position="320"/>
    </location>
</feature>
<keyword evidence="7" id="KW-1015">Disulfide bond</keyword>
<feature type="compositionally biased region" description="Low complexity" evidence="14">
    <location>
        <begin position="1"/>
        <end position="15"/>
    </location>
</feature>
<dbReference type="Pfam" id="PF00001">
    <property type="entry name" value="7tm_1"/>
    <property type="match status" value="1"/>
</dbReference>
<keyword evidence="4 15" id="KW-1133">Transmembrane helix</keyword>
<evidence type="ECO:0000256" key="8">
    <source>
        <dbReference type="ARBA" id="ARBA00023170"/>
    </source>
</evidence>
<dbReference type="GeneID" id="116225185"/>
<keyword evidence="3 13" id="KW-0812">Transmembrane</keyword>
<dbReference type="FunFam" id="1.20.1070.10:FF:000150">
    <property type="entry name" value="probable G-protein coupled receptor 34"/>
    <property type="match status" value="1"/>
</dbReference>
<evidence type="ECO:0000256" key="7">
    <source>
        <dbReference type="ARBA" id="ARBA00023157"/>
    </source>
</evidence>
<name>A0A6P8GUZ0_CLUHA</name>
<dbReference type="SUPFAM" id="SSF81321">
    <property type="entry name" value="Family A G protein-coupled receptor-like"/>
    <property type="match status" value="1"/>
</dbReference>
<dbReference type="PANTHER" id="PTHR24233">
    <property type="entry name" value="P2Y PURINOCEPTOR-RELATED G-PROTEIN COUPLED RECEPTOR"/>
    <property type="match status" value="1"/>
</dbReference>
<dbReference type="InterPro" id="IPR017452">
    <property type="entry name" value="GPCR_Rhodpsn_7TM"/>
</dbReference>
<evidence type="ECO:0000256" key="4">
    <source>
        <dbReference type="ARBA" id="ARBA00022989"/>
    </source>
</evidence>
<feature type="transmembrane region" description="Helical" evidence="15">
    <location>
        <begin position="51"/>
        <end position="73"/>
    </location>
</feature>
<feature type="transmembrane region" description="Helical" evidence="15">
    <location>
        <begin position="163"/>
        <end position="184"/>
    </location>
</feature>
<evidence type="ECO:0000256" key="13">
    <source>
        <dbReference type="RuleBase" id="RU000688"/>
    </source>
</evidence>
<keyword evidence="10 13" id="KW-0807">Transducer</keyword>
<dbReference type="AlphaFoldDB" id="A0A6P8GUZ0"/>
<comment type="similarity">
    <text evidence="13">Belongs to the G-protein coupled receptor 1 family.</text>
</comment>
<reference evidence="18" key="1">
    <citation type="submission" date="2025-08" db="UniProtKB">
        <authorList>
            <consortium name="RefSeq"/>
        </authorList>
    </citation>
    <scope>IDENTIFICATION</scope>
</reference>
<dbReference type="GO" id="GO:0005886">
    <property type="term" value="C:plasma membrane"/>
    <property type="evidence" value="ECO:0007669"/>
    <property type="project" value="UniProtKB-SubCell"/>
</dbReference>
<keyword evidence="9" id="KW-0325">Glycoprotein</keyword>
<dbReference type="PANTHER" id="PTHR24233:SF1">
    <property type="entry name" value="G-PROTEIN COUPLED RECEPTOR 34-RELATED"/>
    <property type="match status" value="1"/>
</dbReference>
<keyword evidence="17" id="KW-1185">Reference proteome</keyword>
<evidence type="ECO:0000256" key="6">
    <source>
        <dbReference type="ARBA" id="ARBA00023136"/>
    </source>
</evidence>
<proteinExistence type="inferred from homology"/>
<dbReference type="GO" id="GO:0045028">
    <property type="term" value="F:G protein-coupled purinergic nucleotide receptor activity"/>
    <property type="evidence" value="ECO:0007669"/>
    <property type="project" value="TreeGrafter"/>
</dbReference>
<keyword evidence="2" id="KW-1003">Cell membrane</keyword>
<evidence type="ECO:0000256" key="5">
    <source>
        <dbReference type="ARBA" id="ARBA00023040"/>
    </source>
</evidence>
<dbReference type="Proteomes" id="UP000515152">
    <property type="component" value="Chromosome 2"/>
</dbReference>
<evidence type="ECO:0000256" key="3">
    <source>
        <dbReference type="ARBA" id="ARBA00022692"/>
    </source>
</evidence>
<comment type="subcellular location">
    <subcellularLocation>
        <location evidence="1">Cell membrane</location>
        <topology evidence="1">Multi-pass membrane protein</topology>
    </subcellularLocation>
</comment>
<evidence type="ECO:0000256" key="15">
    <source>
        <dbReference type="SAM" id="Phobius"/>
    </source>
</evidence>
<feature type="transmembrane region" description="Helical" evidence="15">
    <location>
        <begin position="85"/>
        <end position="106"/>
    </location>
</feature>
<evidence type="ECO:0000256" key="12">
    <source>
        <dbReference type="ARBA" id="ARBA00045234"/>
    </source>
</evidence>
<dbReference type="KEGG" id="char:116225185"/>
<accession>A0A6P8GUZ0</accession>